<accession>A0ABT6D5A9</accession>
<evidence type="ECO:0000313" key="7">
    <source>
        <dbReference type="EMBL" id="MDF9300711.1"/>
    </source>
</evidence>
<dbReference type="EMBL" id="JAOZFC020000001">
    <property type="protein sequence ID" value="MDF9299507.1"/>
    <property type="molecule type" value="Genomic_DNA"/>
</dbReference>
<dbReference type="Pfam" id="PF13333">
    <property type="entry name" value="rve_2"/>
    <property type="match status" value="1"/>
</dbReference>
<evidence type="ECO:0000256" key="1">
    <source>
        <dbReference type="ARBA" id="ARBA00002286"/>
    </source>
</evidence>
<evidence type="ECO:0000313" key="8">
    <source>
        <dbReference type="Proteomes" id="UP001146336"/>
    </source>
</evidence>
<dbReference type="InterPro" id="IPR036397">
    <property type="entry name" value="RNaseH_sf"/>
</dbReference>
<dbReference type="EMBL" id="JAOZFC020000001">
    <property type="protein sequence ID" value="MDF9300134.1"/>
    <property type="molecule type" value="Genomic_DNA"/>
</dbReference>
<gene>
    <name evidence="3" type="ORF">OIT47_004285</name>
    <name evidence="4" type="ORF">OIT47_007310</name>
    <name evidence="5" type="ORF">OIT47_007610</name>
    <name evidence="6" type="ORF">OIT47_009425</name>
    <name evidence="7" type="ORF">OIT47_010565</name>
</gene>
<dbReference type="SUPFAM" id="SSF53098">
    <property type="entry name" value="Ribonuclease H-like"/>
    <property type="match status" value="1"/>
</dbReference>
<evidence type="ECO:0000313" key="5">
    <source>
        <dbReference type="EMBL" id="MDF9300134.1"/>
    </source>
</evidence>
<dbReference type="Pfam" id="PF00665">
    <property type="entry name" value="rve"/>
    <property type="match status" value="1"/>
</dbReference>
<dbReference type="InterPro" id="IPR025948">
    <property type="entry name" value="HTH-like_dom"/>
</dbReference>
<dbReference type="RefSeq" id="WP_264330023.1">
    <property type="nucleotide sequence ID" value="NZ_JAOZFC020000001.1"/>
</dbReference>
<dbReference type="PROSITE" id="PS50994">
    <property type="entry name" value="INTEGRASE"/>
    <property type="match status" value="1"/>
</dbReference>
<dbReference type="InterPro" id="IPR012337">
    <property type="entry name" value="RNaseH-like_sf"/>
</dbReference>
<comment type="caution">
    <text evidence="7">The sequence shown here is derived from an EMBL/GenBank/DDBJ whole genome shotgun (WGS) entry which is preliminary data.</text>
</comment>
<name>A0ABT6D5A9_9LACO</name>
<dbReference type="NCBIfam" id="NF033516">
    <property type="entry name" value="transpos_IS3"/>
    <property type="match status" value="1"/>
</dbReference>
<protein>
    <submittedName>
        <fullName evidence="7">IS3 family transposase</fullName>
    </submittedName>
</protein>
<reference evidence="7" key="1">
    <citation type="submission" date="2023-03" db="EMBL/GenBank/DDBJ databases">
        <title>Comparative genomics of Weissella fermenti BK2, and weissella type species.</title>
        <authorList>
            <person name="Lee J.K."/>
            <person name="Baek J.H."/>
            <person name="Kim J.M."/>
            <person name="Choi D.G."/>
            <person name="Jeon C.O."/>
        </authorList>
    </citation>
    <scope>NUCLEOTIDE SEQUENCE</scope>
    <source>
        <strain evidence="7">BK2</strain>
    </source>
</reference>
<sequence length="300" mass="34866">MLLYEAMHALHEENPAAYPIYQLAEAAEVSKQAYYKWLRRSETANDQLNQLVMEKIRGLDEAHKHNLGVKRMTMYINLDEEISQRINHKRVRRLMHIAGIRADIREKKHNHIKTNEMYITDNVMNQDFTALAPNQKWATDMTELRYGANLEHTLKLSAVIDLYGTYVLSFNVSETETSAAAVQTFQRAYRISGHPRHVLVHSDRGAAYTSGAFKNYLRRHNAHRSMSRPGTPYDNAIMEKFWNDFKVEWWDKQHSFTFKEAVKAIKAGIDYFNLIRRSETINGHTPEEFRNMAIYGGASA</sequence>
<evidence type="ECO:0000259" key="2">
    <source>
        <dbReference type="PROSITE" id="PS50994"/>
    </source>
</evidence>
<dbReference type="InterPro" id="IPR048020">
    <property type="entry name" value="Transpos_IS3"/>
</dbReference>
<dbReference type="Proteomes" id="UP001146336">
    <property type="component" value="Unassembled WGS sequence"/>
</dbReference>
<dbReference type="EMBL" id="JAOZFC020000003">
    <property type="protein sequence ID" value="MDF9300711.1"/>
    <property type="molecule type" value="Genomic_DNA"/>
</dbReference>
<dbReference type="Pfam" id="PF13276">
    <property type="entry name" value="HTH_21"/>
    <property type="match status" value="1"/>
</dbReference>
<dbReference type="EMBL" id="JAOZFC020000001">
    <property type="protein sequence ID" value="MDF9300074.1"/>
    <property type="molecule type" value="Genomic_DNA"/>
</dbReference>
<dbReference type="InterPro" id="IPR001584">
    <property type="entry name" value="Integrase_cat-core"/>
</dbReference>
<dbReference type="InterPro" id="IPR050900">
    <property type="entry name" value="Transposase_IS3/IS150/IS904"/>
</dbReference>
<organism evidence="7 8">
    <name type="scientific">Weissella fermenti</name>
    <dbReference type="NCBI Taxonomy" id="2987699"/>
    <lineage>
        <taxon>Bacteria</taxon>
        <taxon>Bacillati</taxon>
        <taxon>Bacillota</taxon>
        <taxon>Bacilli</taxon>
        <taxon>Lactobacillales</taxon>
        <taxon>Lactobacillaceae</taxon>
        <taxon>Weissella</taxon>
    </lineage>
</organism>
<dbReference type="PANTHER" id="PTHR46889">
    <property type="entry name" value="TRANSPOSASE INSF FOR INSERTION SEQUENCE IS3B-RELATED"/>
    <property type="match status" value="1"/>
</dbReference>
<dbReference type="PANTHER" id="PTHR46889:SF5">
    <property type="entry name" value="INTEGRASE PROTEIN"/>
    <property type="match status" value="1"/>
</dbReference>
<comment type="function">
    <text evidence="1">Involved in the transposition of the insertion sequence.</text>
</comment>
<evidence type="ECO:0000313" key="3">
    <source>
        <dbReference type="EMBL" id="MDF9299507.1"/>
    </source>
</evidence>
<evidence type="ECO:0000313" key="6">
    <source>
        <dbReference type="EMBL" id="MDF9300486.1"/>
    </source>
</evidence>
<proteinExistence type="predicted"/>
<dbReference type="EMBL" id="JAOZFC020000002">
    <property type="protein sequence ID" value="MDF9300486.1"/>
    <property type="molecule type" value="Genomic_DNA"/>
</dbReference>
<feature type="domain" description="Integrase catalytic" evidence="2">
    <location>
        <begin position="129"/>
        <end position="294"/>
    </location>
</feature>
<dbReference type="Gene3D" id="3.30.420.10">
    <property type="entry name" value="Ribonuclease H-like superfamily/Ribonuclease H"/>
    <property type="match status" value="1"/>
</dbReference>
<keyword evidence="8" id="KW-1185">Reference proteome</keyword>
<evidence type="ECO:0000313" key="4">
    <source>
        <dbReference type="EMBL" id="MDF9300074.1"/>
    </source>
</evidence>